<evidence type="ECO:0000313" key="13">
    <source>
        <dbReference type="Ensembl" id="ENSMMOP00000014714.1"/>
    </source>
</evidence>
<protein>
    <recommendedName>
        <fullName evidence="12">Kinesin motor domain-containing protein</fullName>
    </recommendedName>
</protein>
<keyword evidence="7 9" id="KW-0505">Motor protein</keyword>
<dbReference type="GO" id="GO:0003777">
    <property type="term" value="F:microtubule motor activity"/>
    <property type="evidence" value="ECO:0007669"/>
    <property type="project" value="InterPro"/>
</dbReference>
<feature type="domain" description="Kinesin motor" evidence="12">
    <location>
        <begin position="5"/>
        <end position="349"/>
    </location>
</feature>
<feature type="compositionally biased region" description="Acidic residues" evidence="11">
    <location>
        <begin position="865"/>
        <end position="875"/>
    </location>
</feature>
<accession>A0A3Q3WYY8</accession>
<dbReference type="InterPro" id="IPR032405">
    <property type="entry name" value="Kinesin_assoc"/>
</dbReference>
<evidence type="ECO:0000256" key="10">
    <source>
        <dbReference type="SAM" id="Coils"/>
    </source>
</evidence>
<keyword evidence="4 9" id="KW-0547">Nucleotide-binding</keyword>
<keyword evidence="8" id="KW-0206">Cytoskeleton</keyword>
<keyword evidence="14" id="KW-1185">Reference proteome</keyword>
<dbReference type="Pfam" id="PF16183">
    <property type="entry name" value="Kinesin_assoc"/>
    <property type="match status" value="1"/>
</dbReference>
<dbReference type="GO" id="GO:0008017">
    <property type="term" value="F:microtubule binding"/>
    <property type="evidence" value="ECO:0007669"/>
    <property type="project" value="InterPro"/>
</dbReference>
<dbReference type="GO" id="GO:0007018">
    <property type="term" value="P:microtubule-based movement"/>
    <property type="evidence" value="ECO:0007669"/>
    <property type="project" value="InterPro"/>
</dbReference>
<evidence type="ECO:0000256" key="5">
    <source>
        <dbReference type="ARBA" id="ARBA00022840"/>
    </source>
</evidence>
<dbReference type="PRINTS" id="PR00380">
    <property type="entry name" value="KINESINHEAVY"/>
</dbReference>
<dbReference type="Gene3D" id="6.10.250.2520">
    <property type="match status" value="1"/>
</dbReference>
<feature type="compositionally biased region" description="Pro residues" evidence="11">
    <location>
        <begin position="986"/>
        <end position="995"/>
    </location>
</feature>
<proteinExistence type="inferred from homology"/>
<feature type="compositionally biased region" description="Basic residues" evidence="11">
    <location>
        <begin position="1084"/>
        <end position="1096"/>
    </location>
</feature>
<dbReference type="CDD" id="cd01365">
    <property type="entry name" value="KISc_KIF1A_KIF1B"/>
    <property type="match status" value="1"/>
</dbReference>
<dbReference type="FunFam" id="2.60.200.20:FF:000001">
    <property type="entry name" value="Kinesin family member 1B"/>
    <property type="match status" value="1"/>
</dbReference>
<dbReference type="SMART" id="SM00240">
    <property type="entry name" value="FHA"/>
    <property type="match status" value="1"/>
</dbReference>
<dbReference type="InterPro" id="IPR027417">
    <property type="entry name" value="P-loop_NTPase"/>
</dbReference>
<reference evidence="13" key="1">
    <citation type="submission" date="2025-08" db="UniProtKB">
        <authorList>
            <consortium name="Ensembl"/>
        </authorList>
    </citation>
    <scope>IDENTIFICATION</scope>
</reference>
<dbReference type="FunFam" id="3.40.850.10:FF:000004">
    <property type="entry name" value="Kinesin-like protein isoform 2"/>
    <property type="match status" value="1"/>
</dbReference>
<evidence type="ECO:0000313" key="14">
    <source>
        <dbReference type="Proteomes" id="UP000261620"/>
    </source>
</evidence>
<organism evidence="13 14">
    <name type="scientific">Mola mola</name>
    <name type="common">Ocean sunfish</name>
    <name type="synonym">Tetraodon mola</name>
    <dbReference type="NCBI Taxonomy" id="94237"/>
    <lineage>
        <taxon>Eukaryota</taxon>
        <taxon>Metazoa</taxon>
        <taxon>Chordata</taxon>
        <taxon>Craniata</taxon>
        <taxon>Vertebrata</taxon>
        <taxon>Euteleostomi</taxon>
        <taxon>Actinopterygii</taxon>
        <taxon>Neopterygii</taxon>
        <taxon>Teleostei</taxon>
        <taxon>Neoteleostei</taxon>
        <taxon>Acanthomorphata</taxon>
        <taxon>Eupercaria</taxon>
        <taxon>Tetraodontiformes</taxon>
        <taxon>Molidae</taxon>
        <taxon>Mola</taxon>
    </lineage>
</organism>
<dbReference type="PANTHER" id="PTHR47117:SF9">
    <property type="entry name" value="KINESIN-LIKE PROTEIN KIF1C ISOFORM X1"/>
    <property type="match status" value="1"/>
</dbReference>
<evidence type="ECO:0000256" key="3">
    <source>
        <dbReference type="ARBA" id="ARBA00022701"/>
    </source>
</evidence>
<feature type="coiled-coil region" evidence="10">
    <location>
        <begin position="618"/>
        <end position="645"/>
    </location>
</feature>
<dbReference type="SUPFAM" id="SSF52540">
    <property type="entry name" value="P-loop containing nucleoside triphosphate hydrolases"/>
    <property type="match status" value="1"/>
</dbReference>
<feature type="compositionally biased region" description="Polar residues" evidence="11">
    <location>
        <begin position="1151"/>
        <end position="1161"/>
    </location>
</feature>
<evidence type="ECO:0000256" key="9">
    <source>
        <dbReference type="PROSITE-ProRule" id="PRU00283"/>
    </source>
</evidence>
<dbReference type="Pfam" id="PF00225">
    <property type="entry name" value="Kinesin"/>
    <property type="match status" value="1"/>
</dbReference>
<dbReference type="Ensembl" id="ENSMMOT00000014955.1">
    <property type="protein sequence ID" value="ENSMMOP00000014714.1"/>
    <property type="gene ID" value="ENSMMOG00000011256.1"/>
</dbReference>
<dbReference type="AlphaFoldDB" id="A0A3Q3WYY8"/>
<feature type="compositionally biased region" description="Polar residues" evidence="11">
    <location>
        <begin position="1021"/>
        <end position="1030"/>
    </location>
</feature>
<dbReference type="PROSITE" id="PS00411">
    <property type="entry name" value="KINESIN_MOTOR_1"/>
    <property type="match status" value="1"/>
</dbReference>
<dbReference type="Gene3D" id="3.40.850.10">
    <property type="entry name" value="Kinesin motor domain"/>
    <property type="match status" value="1"/>
</dbReference>
<keyword evidence="3" id="KW-0493">Microtubule</keyword>
<dbReference type="PROSITE" id="PS50067">
    <property type="entry name" value="KINESIN_MOTOR_2"/>
    <property type="match status" value="1"/>
</dbReference>
<dbReference type="SMART" id="SM00129">
    <property type="entry name" value="KISc"/>
    <property type="match status" value="1"/>
</dbReference>
<evidence type="ECO:0000256" key="2">
    <source>
        <dbReference type="ARBA" id="ARBA00022490"/>
    </source>
</evidence>
<dbReference type="InterPro" id="IPR000253">
    <property type="entry name" value="FHA_dom"/>
</dbReference>
<reference evidence="13" key="2">
    <citation type="submission" date="2025-09" db="UniProtKB">
        <authorList>
            <consortium name="Ensembl"/>
        </authorList>
    </citation>
    <scope>IDENTIFICATION</scope>
</reference>
<dbReference type="Pfam" id="PF00498">
    <property type="entry name" value="FHA"/>
    <property type="match status" value="1"/>
</dbReference>
<feature type="compositionally biased region" description="Gly residues" evidence="11">
    <location>
        <begin position="962"/>
        <end position="980"/>
    </location>
</feature>
<dbReference type="InterPro" id="IPR019821">
    <property type="entry name" value="Kinesin_motor_CS"/>
</dbReference>
<dbReference type="STRING" id="94237.ENSMMOP00000014714"/>
<dbReference type="Proteomes" id="UP000261620">
    <property type="component" value="Unplaced"/>
</dbReference>
<comment type="subcellular location">
    <subcellularLocation>
        <location evidence="1">Cytoplasm</location>
        <location evidence="1">Cytoskeleton</location>
    </subcellularLocation>
</comment>
<keyword evidence="2" id="KW-0963">Cytoplasm</keyword>
<dbReference type="OMA" id="PSHRNSW"/>
<dbReference type="GO" id="GO:0005524">
    <property type="term" value="F:ATP binding"/>
    <property type="evidence" value="ECO:0007669"/>
    <property type="project" value="UniProtKB-UniRule"/>
</dbReference>
<feature type="coiled-coil region" evidence="10">
    <location>
        <begin position="825"/>
        <end position="852"/>
    </location>
</feature>
<evidence type="ECO:0000256" key="11">
    <source>
        <dbReference type="SAM" id="MobiDB-lite"/>
    </source>
</evidence>
<evidence type="ECO:0000259" key="12">
    <source>
        <dbReference type="PROSITE" id="PS50067"/>
    </source>
</evidence>
<feature type="region of interest" description="Disordered" evidence="11">
    <location>
        <begin position="786"/>
        <end position="815"/>
    </location>
</feature>
<evidence type="ECO:0000256" key="8">
    <source>
        <dbReference type="ARBA" id="ARBA00023212"/>
    </source>
</evidence>
<dbReference type="InterPro" id="IPR001752">
    <property type="entry name" value="Kinesin_motor_dom"/>
</dbReference>
<feature type="compositionally biased region" description="Pro residues" evidence="11">
    <location>
        <begin position="1106"/>
        <end position="1121"/>
    </location>
</feature>
<feature type="region of interest" description="Disordered" evidence="11">
    <location>
        <begin position="959"/>
        <end position="1161"/>
    </location>
</feature>
<dbReference type="SUPFAM" id="SSF49879">
    <property type="entry name" value="SMAD/FHA domain"/>
    <property type="match status" value="1"/>
</dbReference>
<dbReference type="PANTHER" id="PTHR47117">
    <property type="entry name" value="STAR-RELATED LIPID TRANSFER PROTEIN 9"/>
    <property type="match status" value="1"/>
</dbReference>
<comment type="similarity">
    <text evidence="9">Belongs to the TRAFAC class myosin-kinesin ATPase superfamily. Kinesin family.</text>
</comment>
<name>A0A3Q3WYY8_MOLML</name>
<feature type="compositionally biased region" description="Gly residues" evidence="11">
    <location>
        <begin position="800"/>
        <end position="812"/>
    </location>
</feature>
<sequence length="1161" mass="129500">MAGASVKVAVRVRPFNSREMGRNAKCVIQMQGNTTCISNPKQPKDGAKNFTFDYSYWSHTTADDPCFASQKQVYKDIGEEMLLHAFEGYNVCIFAYGQTGGGKSYTMMGKQEPGQEGIIPQLCEDLFQRTGDNTDPDLTYSVEVSYMEIYCERVRDLLNPKSQGTLRVREHPILGPYVEDLSKLAVTGFSDIHDLMDAGNKARTVAATNMNETSSRSHAVFTIVFTQKRRDQMTSLDTEKVSKISLVDLAGSERADSSGAKGTRLKEGANINKSLTTLGKVISALAEMQSNKKRKGDFIPYRDSVLTWLLKENLGGNSRTAMIAALSPADINYEETLSTLRYADRAKQIRCNAVINEDPNAKLIRELKAEVERLRNLLFSQGLQELLDNSGAEPMSAGDVPADPLMEDGEEAEPISKEEAAERLLETEKIIAELNETWEEKLRKTESIRLERESLLAEMGVSIKEDGGTLGVFSPKGTPHLVNLNEDPLMSECLLYYIKEGVTRVGQQDVDIKLSGHFIKEIHCVFVSETNEQGEVVVTLEPLIGAETYVNGKQITEAVVLKQGNRIVMGKNHVFRFNHPEQARLERERSAPADQQAEPEDWNYAQRELLEKQGIDIKLEMEKRLQDMEIQYRKEKEEADLLLEQHRLYADSDSGDDSDKRSCEESWRLISSLREKLPANKVQSIVKRCGLPSSGKRREPLRVYQIPQRRRISKDPKRVTMEDLRMQAVKEICYEVALGDFRHSRQEIEALSIVKMKELCRMYAKKDANEKESWRAVSQDVCDTVGIGEERSPPTEEGGEGGGGGGVETGEGGGKKNVYDLKAHIDKLTDILEEVKLQNNMKDEEIKALRDRMIKMESIIPVRDDEVEGKEDESDPVDRSGASDGALPSEVRVQKLMDEDPTHVPCLPPPAGQNSPVVPVHLPGTGRFIPPQECKLKFPFKSNPAHRLSWGPASATLEALGLGEGGGDGEQMEEGGGGSVEGKASPSPPPPPPHGPALLPLPFQPSPPRMRTPSPHRSWHQHNQGGFYQNHQRRPRRNSLDSSTHGNSHYPNDQQHGGGHQGRPRQRRGVSPGPGGERGGGFHYHPHQHHQYHHHPYFNPHNAPFQPGPHPHFHGLPPPPDMLLGVGPPQGGWGFTTPPRMRRQFSAPDLKNNNNNRETPF</sequence>
<feature type="binding site" evidence="9">
    <location>
        <begin position="97"/>
        <end position="104"/>
    </location>
    <ligand>
        <name>ATP</name>
        <dbReference type="ChEBI" id="CHEBI:30616"/>
    </ligand>
</feature>
<evidence type="ECO:0000256" key="4">
    <source>
        <dbReference type="ARBA" id="ARBA00022741"/>
    </source>
</evidence>
<dbReference type="Gene3D" id="2.60.200.20">
    <property type="match status" value="1"/>
</dbReference>
<evidence type="ECO:0000256" key="1">
    <source>
        <dbReference type="ARBA" id="ARBA00004245"/>
    </source>
</evidence>
<feature type="compositionally biased region" description="Polar residues" evidence="11">
    <location>
        <begin position="1040"/>
        <end position="1053"/>
    </location>
</feature>
<evidence type="ECO:0000256" key="6">
    <source>
        <dbReference type="ARBA" id="ARBA00023054"/>
    </source>
</evidence>
<dbReference type="InterPro" id="IPR036961">
    <property type="entry name" value="Kinesin_motor_dom_sf"/>
</dbReference>
<feature type="compositionally biased region" description="Gly residues" evidence="11">
    <location>
        <begin position="1072"/>
        <end position="1082"/>
    </location>
</feature>
<dbReference type="GO" id="GO:0005874">
    <property type="term" value="C:microtubule"/>
    <property type="evidence" value="ECO:0007669"/>
    <property type="project" value="UniProtKB-KW"/>
</dbReference>
<dbReference type="InterPro" id="IPR008984">
    <property type="entry name" value="SMAD_FHA_dom_sf"/>
</dbReference>
<evidence type="ECO:0000256" key="7">
    <source>
        <dbReference type="ARBA" id="ARBA00023175"/>
    </source>
</evidence>
<feature type="region of interest" description="Disordered" evidence="11">
    <location>
        <begin position="863"/>
        <end position="887"/>
    </location>
</feature>
<keyword evidence="6 10" id="KW-0175">Coiled coil</keyword>
<keyword evidence="5 9" id="KW-0067">ATP-binding</keyword>